<keyword evidence="1" id="KW-0812">Transmembrane</keyword>
<reference evidence="2 3" key="1">
    <citation type="journal article" date="2014" name="Int. J. Syst. Evol. Microbiol.">
        <title>Complete genome sequence of Corynebacterium casei LMG S-19264T (=DSM 44701T), isolated from a smear-ripened cheese.</title>
        <authorList>
            <consortium name="US DOE Joint Genome Institute (JGI-PGF)"/>
            <person name="Walter F."/>
            <person name="Albersmeier A."/>
            <person name="Kalinowski J."/>
            <person name="Ruckert C."/>
        </authorList>
    </citation>
    <scope>NUCLEOTIDE SEQUENCE [LARGE SCALE GENOMIC DNA]</scope>
    <source>
        <strain evidence="2 3">CECT 8670</strain>
    </source>
</reference>
<dbReference type="EMBL" id="JAUFQH010000004">
    <property type="protein sequence ID" value="MDN3618768.1"/>
    <property type="molecule type" value="Genomic_DNA"/>
</dbReference>
<evidence type="ECO:0000313" key="2">
    <source>
        <dbReference type="EMBL" id="MDN3618768.1"/>
    </source>
</evidence>
<organism evidence="2 3">
    <name type="scientific">Polaribacter sejongensis</name>
    <dbReference type="NCBI Taxonomy" id="985043"/>
    <lineage>
        <taxon>Bacteria</taxon>
        <taxon>Pseudomonadati</taxon>
        <taxon>Bacteroidota</taxon>
        <taxon>Flavobacteriia</taxon>
        <taxon>Flavobacteriales</taxon>
        <taxon>Flavobacteriaceae</taxon>
    </lineage>
</organism>
<evidence type="ECO:0008006" key="4">
    <source>
        <dbReference type="Google" id="ProtNLM"/>
    </source>
</evidence>
<feature type="transmembrane region" description="Helical" evidence="1">
    <location>
        <begin position="365"/>
        <end position="385"/>
    </location>
</feature>
<feature type="transmembrane region" description="Helical" evidence="1">
    <location>
        <begin position="432"/>
        <end position="450"/>
    </location>
</feature>
<dbReference type="AlphaFoldDB" id="A0AAJ1QVP9"/>
<name>A0AAJ1QVP9_9FLAO</name>
<dbReference type="RefSeq" id="WP_261973485.1">
    <property type="nucleotide sequence ID" value="NZ_CP103460.1"/>
</dbReference>
<keyword evidence="1" id="KW-1133">Transmembrane helix</keyword>
<comment type="caution">
    <text evidence="2">The sequence shown here is derived from an EMBL/GenBank/DDBJ whole genome shotgun (WGS) entry which is preliminary data.</text>
</comment>
<gene>
    <name evidence="2" type="ORF">QWY81_04780</name>
</gene>
<protein>
    <recommendedName>
        <fullName evidence="4">Pentapeptide repeat-containing protein</fullName>
    </recommendedName>
</protein>
<accession>A0AAJ1QVP9</accession>
<keyword evidence="1" id="KW-0472">Membrane</keyword>
<evidence type="ECO:0000256" key="1">
    <source>
        <dbReference type="SAM" id="Phobius"/>
    </source>
</evidence>
<evidence type="ECO:0000313" key="3">
    <source>
        <dbReference type="Proteomes" id="UP001228636"/>
    </source>
</evidence>
<sequence>MKEINGNEFLDLLKSEETLFEDYIINLNTGLVIDINKITLSSNFVNCIFKGVQIEITDLFIDDKKENLHTLSFKECSFEIDLLLINGCFFHFLIFKDINKFPKKININSSNINHFEINNYKNKFSLEITDTTFNITSKIRAILFEKLRIIECTAHKSFTISKCSFVELEIIFSYFKEYLNFIDNKVRNSEFKFNEFEKTNFKKTNFGEKAEFYDNKFYGTTLFEGIQNLNNTNFIIRSCNFLKYAYFNDSKLSHLLIDTTTFNEIASFQNTEFNTIEINRTLFEKSAFFDDMKINNIYLCSKITIRNIKQQLLRTDNKIDYDLYKAYELNAHKLELKGKSFWWFLNKDAIILIISHHFSNNGLNWFKALLLTFIWGFVFYSLFYWGNINDFNVSKIYFDNTENFLFGYTKYLIPTNIYNPLTPGREYVKSNWISFIIGKIIIAIGIYETIKSFRKYKK</sequence>
<proteinExistence type="predicted"/>
<dbReference type="Proteomes" id="UP001228636">
    <property type="component" value="Unassembled WGS sequence"/>
</dbReference>